<feature type="compositionally biased region" description="Low complexity" evidence="9">
    <location>
        <begin position="56"/>
        <end position="69"/>
    </location>
</feature>
<feature type="coiled-coil region" evidence="8">
    <location>
        <begin position="618"/>
        <end position="645"/>
    </location>
</feature>
<feature type="compositionally biased region" description="Polar residues" evidence="9">
    <location>
        <begin position="82"/>
        <end position="91"/>
    </location>
</feature>
<dbReference type="AlphaFoldDB" id="A0A369JSK3"/>
<keyword evidence="6" id="KW-0833">Ubl conjugation pathway</keyword>
<dbReference type="InParanoid" id="A0A369JSK3"/>
<dbReference type="CDD" id="cd20339">
    <property type="entry name" value="BRcat_RBR_RNF216"/>
    <property type="match status" value="1"/>
</dbReference>
<dbReference type="Proteomes" id="UP000076154">
    <property type="component" value="Unassembled WGS sequence"/>
</dbReference>
<dbReference type="PANTHER" id="PTHR22770:SF47">
    <property type="entry name" value="E3 UBIQUITIN-PROTEIN LIGASE RNF216"/>
    <property type="match status" value="1"/>
</dbReference>
<dbReference type="GO" id="GO:0008270">
    <property type="term" value="F:zinc ion binding"/>
    <property type="evidence" value="ECO:0007669"/>
    <property type="project" value="UniProtKB-KW"/>
</dbReference>
<dbReference type="PANTHER" id="PTHR22770">
    <property type="entry name" value="UBIQUITIN CONJUGATING ENZYME 7 INTERACTING PROTEIN-RELATED"/>
    <property type="match status" value="1"/>
</dbReference>
<dbReference type="EMBL" id="LUEZ02000046">
    <property type="protein sequence ID" value="RDB23527.1"/>
    <property type="molecule type" value="Genomic_DNA"/>
</dbReference>
<evidence type="ECO:0000313" key="11">
    <source>
        <dbReference type="EMBL" id="RDB23527.1"/>
    </source>
</evidence>
<evidence type="ECO:0000256" key="2">
    <source>
        <dbReference type="ARBA" id="ARBA00022679"/>
    </source>
</evidence>
<dbReference type="Pfam" id="PF26200">
    <property type="entry name" value="Rcat_RNF216"/>
    <property type="match status" value="1"/>
</dbReference>
<protein>
    <recommendedName>
        <fullName evidence="10">RING-type domain-containing protein</fullName>
    </recommendedName>
</protein>
<dbReference type="Pfam" id="PF26191">
    <property type="entry name" value="RING-HC_RBR_RNF216"/>
    <property type="match status" value="1"/>
</dbReference>
<evidence type="ECO:0000313" key="12">
    <source>
        <dbReference type="Proteomes" id="UP000076154"/>
    </source>
</evidence>
<feature type="region of interest" description="Disordered" evidence="9">
    <location>
        <begin position="1"/>
        <end position="166"/>
    </location>
</feature>
<keyword evidence="5" id="KW-0863">Zinc-finger</keyword>
<proteinExistence type="predicted"/>
<dbReference type="STRING" id="39966.A0A369JSK3"/>
<accession>A0A369JSK3</accession>
<comment type="caution">
    <text evidence="11">The sequence shown here is derived from an EMBL/GenBank/DDBJ whole genome shotgun (WGS) entry which is preliminary data.</text>
</comment>
<evidence type="ECO:0000256" key="5">
    <source>
        <dbReference type="ARBA" id="ARBA00022771"/>
    </source>
</evidence>
<dbReference type="PROSITE" id="PS51873">
    <property type="entry name" value="TRIAD"/>
    <property type="match status" value="1"/>
</dbReference>
<dbReference type="InterPro" id="IPR044066">
    <property type="entry name" value="TRIAD_supradom"/>
</dbReference>
<gene>
    <name evidence="11" type="ORF">Hypma_009216</name>
</gene>
<evidence type="ECO:0000256" key="1">
    <source>
        <dbReference type="ARBA" id="ARBA00004906"/>
    </source>
</evidence>
<dbReference type="InterPro" id="IPR047545">
    <property type="entry name" value="BRcat_RBR_RNF216"/>
</dbReference>
<evidence type="ECO:0000256" key="9">
    <source>
        <dbReference type="SAM" id="MobiDB-lite"/>
    </source>
</evidence>
<evidence type="ECO:0000256" key="3">
    <source>
        <dbReference type="ARBA" id="ARBA00022723"/>
    </source>
</evidence>
<dbReference type="GO" id="GO:0016740">
    <property type="term" value="F:transferase activity"/>
    <property type="evidence" value="ECO:0007669"/>
    <property type="project" value="UniProtKB-KW"/>
</dbReference>
<feature type="domain" description="RING-type" evidence="10">
    <location>
        <begin position="388"/>
        <end position="614"/>
    </location>
</feature>
<comment type="pathway">
    <text evidence="1">Protein modification; protein ubiquitination.</text>
</comment>
<keyword evidence="7" id="KW-0862">Zinc</keyword>
<reference evidence="11" key="1">
    <citation type="submission" date="2018-04" db="EMBL/GenBank/DDBJ databases">
        <title>Whole genome sequencing of Hypsizygus marmoreus.</title>
        <authorList>
            <person name="Choi I.-G."/>
            <person name="Min B."/>
            <person name="Kim J.-G."/>
            <person name="Kim S."/>
            <person name="Oh Y.-L."/>
            <person name="Kong W.-S."/>
            <person name="Park H."/>
            <person name="Jeong J."/>
            <person name="Song E.-S."/>
        </authorList>
    </citation>
    <scope>NUCLEOTIDE SEQUENCE [LARGE SCALE GENOMIC DNA]</scope>
    <source>
        <strain evidence="11">51987-8</strain>
    </source>
</reference>
<keyword evidence="12" id="KW-1185">Reference proteome</keyword>
<name>A0A369JSK3_HYPMA</name>
<keyword evidence="4" id="KW-0677">Repeat</keyword>
<keyword evidence="8" id="KW-0175">Coiled coil</keyword>
<dbReference type="InterPro" id="IPR047544">
    <property type="entry name" value="RING-HC_RBR_RNF216"/>
</dbReference>
<dbReference type="SUPFAM" id="SSF57850">
    <property type="entry name" value="RING/U-box"/>
    <property type="match status" value="2"/>
</dbReference>
<evidence type="ECO:0000256" key="7">
    <source>
        <dbReference type="ARBA" id="ARBA00022833"/>
    </source>
</evidence>
<sequence length="826" mass="92629">MVKRKHDATIEIPSSPDPSQPPPKTKRTAAMFRRSNTVIELTDSDSDEMPSRIRAKTPSTSSAAAGPSSRPIMWARQPRVGGSSSIENIPTSHRKVKATASRIAPVPVSSDEENSPPSLLLSAYTPAAPPPLHTDSDVEEELPPTQDTPELPAQQLEPEPEQEQELDLESAYVAQILEIVPDVEPDYLLAQIVKLTPDHQGAVVEHILHNLLEDQTYPKAVRKGKGKRREVEVSEEVGVASPPKRPKIDYASKSRPRRGGVHYVELALEQLRTDFPYIPKAYLRTSLGNCNSLYAPTHLSLRQSEKEYQEQREHHQRVHLPYTRRTTAFRPNAKGKSRAWKDAEFEAERAWKDAEFEAERAWLLDDLAESKTTTTGQADDANDDECENGIECGCCFADCPFDKMVQCPEMHLFCSSCVTTYAETLLGSHDPNIKCMDQSNCEAAFPASELRRFLPEKLMELWERVKQRKEVEAANLEGLEECPFCEWGCVIENEQEKLFRCGNVDDCGAISCRSCKKLDHLPKSCKEMEEDKHLDGQHAVEEAMTRALMRNCPKCKKPFIKEAGCNKMTCPNCSTLSCYVCRQVVTGYDHFNQVAPGQAGSSNNPNAHKCLLWDQVEQRHADEVKAAAERALEDYKREHPDIDDKAIKVDLPVAPPPPPQRVQGVQGVQAHNAHLYAQLAAQAVRQAQAAYNQALADHARLLRDENECHVRMEDQERQVELLVRTRAQMPHMSHTVLQRMTEVQANLGRERALWYQVRNQVQRAATIVDQTRVALAAANARVPPAALPQHHVFAPLVMGHVAVPQAAVPAARRRGAVQVRAPRRRR</sequence>
<evidence type="ECO:0000256" key="4">
    <source>
        <dbReference type="ARBA" id="ARBA00022737"/>
    </source>
</evidence>
<dbReference type="CDD" id="cd16630">
    <property type="entry name" value="RING-HC_RBR_RNF216"/>
    <property type="match status" value="1"/>
</dbReference>
<keyword evidence="2" id="KW-0808">Transferase</keyword>
<dbReference type="CDD" id="cd20353">
    <property type="entry name" value="Rcat_RBR_RNF216"/>
    <property type="match status" value="1"/>
</dbReference>
<dbReference type="InterPro" id="IPR047546">
    <property type="entry name" value="Rcat_RBR_RNF216"/>
</dbReference>
<evidence type="ECO:0000256" key="6">
    <source>
        <dbReference type="ARBA" id="ARBA00022786"/>
    </source>
</evidence>
<organism evidence="11 12">
    <name type="scientific">Hypsizygus marmoreus</name>
    <name type="common">White beech mushroom</name>
    <name type="synonym">Agaricus marmoreus</name>
    <dbReference type="NCBI Taxonomy" id="39966"/>
    <lineage>
        <taxon>Eukaryota</taxon>
        <taxon>Fungi</taxon>
        <taxon>Dikarya</taxon>
        <taxon>Basidiomycota</taxon>
        <taxon>Agaricomycotina</taxon>
        <taxon>Agaricomycetes</taxon>
        <taxon>Agaricomycetidae</taxon>
        <taxon>Agaricales</taxon>
        <taxon>Tricholomatineae</taxon>
        <taxon>Lyophyllaceae</taxon>
        <taxon>Hypsizygus</taxon>
    </lineage>
</organism>
<keyword evidence="3" id="KW-0479">Metal-binding</keyword>
<dbReference type="InterPro" id="IPR051628">
    <property type="entry name" value="LUBAC_E3_Ligases"/>
</dbReference>
<dbReference type="OrthoDB" id="10009520at2759"/>
<evidence type="ECO:0000259" key="10">
    <source>
        <dbReference type="PROSITE" id="PS51873"/>
    </source>
</evidence>
<dbReference type="Gene3D" id="1.20.120.1750">
    <property type="match status" value="1"/>
</dbReference>
<evidence type="ECO:0000256" key="8">
    <source>
        <dbReference type="SAM" id="Coils"/>
    </source>
</evidence>
<feature type="region of interest" description="Disordered" evidence="9">
    <location>
        <begin position="222"/>
        <end position="254"/>
    </location>
</feature>